<reference evidence="2" key="1">
    <citation type="submission" date="2021-02" db="EMBL/GenBank/DDBJ databases">
        <authorList>
            <person name="Dougan E. K."/>
            <person name="Rhodes N."/>
            <person name="Thang M."/>
            <person name="Chan C."/>
        </authorList>
    </citation>
    <scope>NUCLEOTIDE SEQUENCE</scope>
</reference>
<accession>A0A812V0X5</accession>
<gene>
    <name evidence="2" type="ORF">SNAT2548_LOCUS34746</name>
</gene>
<feature type="compositionally biased region" description="Acidic residues" evidence="1">
    <location>
        <begin position="696"/>
        <end position="714"/>
    </location>
</feature>
<evidence type="ECO:0000313" key="2">
    <source>
        <dbReference type="EMBL" id="CAE7611234.1"/>
    </source>
</evidence>
<keyword evidence="3" id="KW-1185">Reference proteome</keyword>
<sequence length="786" mass="86439">MDASAWSSEDSSASSLSWDWEAVPRFPALVPVVLRPRSFHLGLLLRRLQSPPSIFTYVLTATLQGVLVSLAEGSRVLIFLRERDWYCFSACDRGSAPSWDVVQPSEPSISGGVWDPKPFGEFAREEELFDYEPSLVDEADWYNAVREDRPSSPVHEVGVFPEKPLSFEHLGEPSVCAAEVAEPASSSKTRARLSDEAFVKLAAEMSFKKLRVEGPKQAWQDHPVFGGDPFTASLTSWLAMTPSVGIRETVNPPDPDVELGSDDFQEIPWTVQRRLQRIRIVRSDEDERNHALKKLKVMVLLDPMATNLGRHLMLKTGELEDEDLAAASFCDAFAQKAAGTLTKRAGSLHRLVVQLFKQGVGSPWRMEESDLYSALSAMRDSGCGASAPSHVLEALHFMHAVVHFRCMDLKVVISARCKGLAHSSFLGKQPLVQRDSLKCKQAMTLEHIMVRAGEVERCVLGHVLFCLHAVCRWKDSQRLKAVHLLGDGESQLIFAEALGSKTSHSKEAKTRFTPYAALAQGLTECGWGKLWLDARASCGLTFGEGADGFALPTWSLRLDTWGSTEMGSAEATAWIQDWLADTGVENQRIGTHSLKTTLLTWAGRSTIIKLTDDERLLLGHHVLPKVKSMVTYSREAYTSLAGKVLALYRTIRGGAFDPDLDPASRVMQVADALEKGVQSASTEGGRRQVSGLEPPVELEADSDGSASEPEEPEPFDVPGPKLVRAPFANVDLAKCRIHMTSGIAHCLREDGVFLCGRLCTERYSSYEGVGAEDPDVCLQCSRAMGE</sequence>
<evidence type="ECO:0000313" key="3">
    <source>
        <dbReference type="Proteomes" id="UP000604046"/>
    </source>
</evidence>
<protein>
    <submittedName>
        <fullName evidence="2">Uncharacterized protein</fullName>
    </submittedName>
</protein>
<name>A0A812V0X5_9DINO</name>
<comment type="caution">
    <text evidence="2">The sequence shown here is derived from an EMBL/GenBank/DDBJ whole genome shotgun (WGS) entry which is preliminary data.</text>
</comment>
<dbReference type="Proteomes" id="UP000604046">
    <property type="component" value="Unassembled WGS sequence"/>
</dbReference>
<feature type="region of interest" description="Disordered" evidence="1">
    <location>
        <begin position="675"/>
        <end position="720"/>
    </location>
</feature>
<dbReference type="EMBL" id="CAJNDS010002827">
    <property type="protein sequence ID" value="CAE7611234.1"/>
    <property type="molecule type" value="Genomic_DNA"/>
</dbReference>
<organism evidence="2 3">
    <name type="scientific">Symbiodinium natans</name>
    <dbReference type="NCBI Taxonomy" id="878477"/>
    <lineage>
        <taxon>Eukaryota</taxon>
        <taxon>Sar</taxon>
        <taxon>Alveolata</taxon>
        <taxon>Dinophyceae</taxon>
        <taxon>Suessiales</taxon>
        <taxon>Symbiodiniaceae</taxon>
        <taxon>Symbiodinium</taxon>
    </lineage>
</organism>
<proteinExistence type="predicted"/>
<dbReference type="AlphaFoldDB" id="A0A812V0X5"/>
<evidence type="ECO:0000256" key="1">
    <source>
        <dbReference type="SAM" id="MobiDB-lite"/>
    </source>
</evidence>